<dbReference type="Pfam" id="PF14322">
    <property type="entry name" value="SusD-like_3"/>
    <property type="match status" value="1"/>
</dbReference>
<name>A0ABY9XUF1_9FLAO</name>
<evidence type="ECO:0000313" key="2">
    <source>
        <dbReference type="EMBL" id="WNH09483.1"/>
    </source>
</evidence>
<organism evidence="2 3">
    <name type="scientific">Thalassobellus suaedae</name>
    <dbReference type="NCBI Taxonomy" id="3074124"/>
    <lineage>
        <taxon>Bacteria</taxon>
        <taxon>Pseudomonadati</taxon>
        <taxon>Bacteroidota</taxon>
        <taxon>Flavobacteriia</taxon>
        <taxon>Flavobacteriales</taxon>
        <taxon>Flavobacteriaceae</taxon>
        <taxon>Thalassobellus</taxon>
    </lineage>
</organism>
<dbReference type="InterPro" id="IPR011990">
    <property type="entry name" value="TPR-like_helical_dom_sf"/>
</dbReference>
<accession>A0ABY9XUF1</accession>
<reference evidence="2 3" key="1">
    <citation type="submission" date="2023-09" db="EMBL/GenBank/DDBJ databases">
        <title>Thalassobella suaedae gen. nov., sp. nov., a marine bacterium of the family Flavobacteriaceae isolated from a halophyte Suaeda japonica.</title>
        <authorList>
            <person name="Lee S.Y."/>
            <person name="Hwang C.Y."/>
        </authorList>
    </citation>
    <scope>NUCLEOTIDE SEQUENCE [LARGE SCALE GENOMIC DNA]</scope>
    <source>
        <strain evidence="2 3">HL-DH14</strain>
    </source>
</reference>
<dbReference type="Gene3D" id="1.25.40.390">
    <property type="match status" value="1"/>
</dbReference>
<protein>
    <submittedName>
        <fullName evidence="2">RagB/SusD family nutrient uptake outer membrane protein</fullName>
    </submittedName>
</protein>
<gene>
    <name evidence="2" type="ORF">RHP51_01710</name>
</gene>
<dbReference type="PROSITE" id="PS51257">
    <property type="entry name" value="PROKAR_LIPOPROTEIN"/>
    <property type="match status" value="1"/>
</dbReference>
<feature type="domain" description="SusD-like N-terminal" evidence="1">
    <location>
        <begin position="19"/>
        <end position="219"/>
    </location>
</feature>
<proteinExistence type="predicted"/>
<dbReference type="InterPro" id="IPR033985">
    <property type="entry name" value="SusD-like_N"/>
</dbReference>
<evidence type="ECO:0000259" key="1">
    <source>
        <dbReference type="Pfam" id="PF14322"/>
    </source>
</evidence>
<evidence type="ECO:0000313" key="3">
    <source>
        <dbReference type="Proteomes" id="UP001302806"/>
    </source>
</evidence>
<dbReference type="Proteomes" id="UP001302806">
    <property type="component" value="Chromosome"/>
</dbReference>
<dbReference type="RefSeq" id="WP_415865946.1">
    <property type="nucleotide sequence ID" value="NZ_CP134537.1"/>
</dbReference>
<sequence>MKTKILYIVLAFSMVGCSDFLEIDSETDLSNSTFFQTPEDYVKAVNGVYAPLRESYNKSAYVMGELRSDNSYYDYNSENRGQNPPEFIADFLETSTNVNIQAKWDNDFYVISRANKVLASIDDVEFDDSSLKDNLKGQALFLRALSYFDLVQYFGDVPLHLDPVTTLEGTALPLSTTEVIYKQIMDDVKLAETLLPNKTNQEPGRATSGSAKTLLGNVYMVLKMYSQAATVLQEVVDSKQYSLILTSYADVFDPSNKNNSESIFEVQYLEGSAGYNSNFIYQFMPQPITAEEVAQITGVSNAQSIGVEGFNLPTPDLIASYEAGDLRKDATINYINISATGMLTPYVAKYNHAHSQFNNTNDNWYLFIDILKYYFLWLKH</sequence>
<dbReference type="SUPFAM" id="SSF48452">
    <property type="entry name" value="TPR-like"/>
    <property type="match status" value="1"/>
</dbReference>
<dbReference type="EMBL" id="CP134537">
    <property type="protein sequence ID" value="WNH09483.1"/>
    <property type="molecule type" value="Genomic_DNA"/>
</dbReference>